<dbReference type="RefSeq" id="WP_085513216.1">
    <property type="nucleotide sequence ID" value="NZ_FXAP01000005.1"/>
</dbReference>
<proteinExistence type="predicted"/>
<comment type="caution">
    <text evidence="2">The sequence shown here is derived from an EMBL/GenBank/DDBJ whole genome shotgun (WGS) entry which is preliminary data.</text>
</comment>
<name>A0A3N2C453_9MICO</name>
<reference evidence="2 3" key="1">
    <citation type="submission" date="2018-11" db="EMBL/GenBank/DDBJ databases">
        <title>Sequencing the genomes of 1000 actinobacteria strains.</title>
        <authorList>
            <person name="Klenk H.-P."/>
        </authorList>
    </citation>
    <scope>NUCLEOTIDE SEQUENCE [LARGE SCALE GENOMIC DNA]</scope>
    <source>
        <strain evidence="2 3">DSM 14012</strain>
    </source>
</reference>
<protein>
    <submittedName>
        <fullName evidence="2">Uncharacterized protein</fullName>
    </submittedName>
</protein>
<evidence type="ECO:0000313" key="3">
    <source>
        <dbReference type="Proteomes" id="UP000266915"/>
    </source>
</evidence>
<dbReference type="AlphaFoldDB" id="A0A3N2C453"/>
<evidence type="ECO:0000313" key="2">
    <source>
        <dbReference type="EMBL" id="ROR82291.1"/>
    </source>
</evidence>
<gene>
    <name evidence="2" type="ORF">EDD42_2379</name>
</gene>
<evidence type="ECO:0000256" key="1">
    <source>
        <dbReference type="SAM" id="MobiDB-lite"/>
    </source>
</evidence>
<feature type="compositionally biased region" description="Polar residues" evidence="1">
    <location>
        <begin position="43"/>
        <end position="55"/>
    </location>
</feature>
<dbReference type="EMBL" id="RKHL01000001">
    <property type="protein sequence ID" value="ROR82291.1"/>
    <property type="molecule type" value="Genomic_DNA"/>
</dbReference>
<dbReference type="Proteomes" id="UP000266915">
    <property type="component" value="Unassembled WGS sequence"/>
</dbReference>
<organism evidence="2 3">
    <name type="scientific">Plantibacter flavus</name>
    <dbReference type="NCBI Taxonomy" id="150123"/>
    <lineage>
        <taxon>Bacteria</taxon>
        <taxon>Bacillati</taxon>
        <taxon>Actinomycetota</taxon>
        <taxon>Actinomycetes</taxon>
        <taxon>Micrococcales</taxon>
        <taxon>Microbacteriaceae</taxon>
        <taxon>Plantibacter</taxon>
    </lineage>
</organism>
<accession>A0A3N2C453</accession>
<feature type="region of interest" description="Disordered" evidence="1">
    <location>
        <begin position="36"/>
        <end position="55"/>
    </location>
</feature>
<sequence>MSNHPSPVRNRHVRHALQAVTAAAIVLGLSACGTPPWEEPGAQPTSSPRVSKTPRPTVSAITNELASGSAKHTLTAGSATLTVDYWSTLSMDAWTADVNKPVSFSLSGVLNPDDLQALYLSRVTLTTTVHGPKGQLESPAPFTDQSTVAPGYLIKAPYSYSQTFVLPEVDSAATGVTLTITYELLVQATPTSAEYAKQTAVDTLTIAIAPQA</sequence>
<keyword evidence="3" id="KW-1185">Reference proteome</keyword>